<protein>
    <submittedName>
        <fullName evidence="1">Succinylglutamate desuccinylase/aspartoacylase family protein</fullName>
    </submittedName>
</protein>
<dbReference type="RefSeq" id="WP_339374683.1">
    <property type="nucleotide sequence ID" value="NZ_JBHSMX010000006.1"/>
</dbReference>
<proteinExistence type="predicted"/>
<evidence type="ECO:0000313" key="2">
    <source>
        <dbReference type="Proteomes" id="UP001596084"/>
    </source>
</evidence>
<comment type="caution">
    <text evidence="1">The sequence shown here is derived from an EMBL/GenBank/DDBJ whole genome shotgun (WGS) entry which is preliminary data.</text>
</comment>
<name>A0ABW0Q532_9BURK</name>
<reference evidence="2" key="1">
    <citation type="journal article" date="2019" name="Int. J. Syst. Evol. Microbiol.">
        <title>The Global Catalogue of Microorganisms (GCM) 10K type strain sequencing project: providing services to taxonomists for standard genome sequencing and annotation.</title>
        <authorList>
            <consortium name="The Broad Institute Genomics Platform"/>
            <consortium name="The Broad Institute Genome Sequencing Center for Infectious Disease"/>
            <person name="Wu L."/>
            <person name="Ma J."/>
        </authorList>
    </citation>
    <scope>NUCLEOTIDE SEQUENCE [LARGE SCALE GENOMIC DNA]</scope>
    <source>
        <strain evidence="2">CGMCC 4.7277</strain>
    </source>
</reference>
<evidence type="ECO:0000313" key="1">
    <source>
        <dbReference type="EMBL" id="MFC5519855.1"/>
    </source>
</evidence>
<keyword evidence="2" id="KW-1185">Reference proteome</keyword>
<dbReference type="Gene3D" id="3.40.630.10">
    <property type="entry name" value="Zn peptidases"/>
    <property type="match status" value="1"/>
</dbReference>
<accession>A0ABW0Q532</accession>
<dbReference type="SUPFAM" id="SSF53187">
    <property type="entry name" value="Zn-dependent exopeptidases"/>
    <property type="match status" value="1"/>
</dbReference>
<gene>
    <name evidence="1" type="ORF">ACFPP7_02835</name>
</gene>
<sequence length="224" mass="24574">MALDAFLHSGVRPRKGRITAAFCNVAAFTRFDEARPDDSRFVDEDFNRVWALGRLNGPGRSAELDRARALRPFVERATFLLDLHSMHEPCEPLLVTGLLQRNIDFAQSLGLGAQVIVDAGHDDGVRMRDFNRLAEPARSEISLLLEAGQHWDPSSLQTARNTPMRFLVASGVIEGGEVIPHAGALIATDAAEPVLAPYDDCVLIMPSVKQLRPGVTTVRLGRRA</sequence>
<dbReference type="Proteomes" id="UP001596084">
    <property type="component" value="Unassembled WGS sequence"/>
</dbReference>
<dbReference type="EMBL" id="JBHSMX010000006">
    <property type="protein sequence ID" value="MFC5519855.1"/>
    <property type="molecule type" value="Genomic_DNA"/>
</dbReference>
<organism evidence="1 2">
    <name type="scientific">Polaromonas jejuensis</name>
    <dbReference type="NCBI Taxonomy" id="457502"/>
    <lineage>
        <taxon>Bacteria</taxon>
        <taxon>Pseudomonadati</taxon>
        <taxon>Pseudomonadota</taxon>
        <taxon>Betaproteobacteria</taxon>
        <taxon>Burkholderiales</taxon>
        <taxon>Comamonadaceae</taxon>
        <taxon>Polaromonas</taxon>
    </lineage>
</organism>